<gene>
    <name evidence="2" type="ORF">C1SCF055_LOCUS7749</name>
</gene>
<dbReference type="EMBL" id="CAMXCT020000515">
    <property type="protein sequence ID" value="CAL1133198.1"/>
    <property type="molecule type" value="Genomic_DNA"/>
</dbReference>
<dbReference type="AlphaFoldDB" id="A0A9P1BWW2"/>
<protein>
    <submittedName>
        <fullName evidence="4">RRM domain-containing protein</fullName>
    </submittedName>
</protein>
<feature type="compositionally biased region" description="Basic and acidic residues" evidence="1">
    <location>
        <begin position="148"/>
        <end position="157"/>
    </location>
</feature>
<reference evidence="3" key="2">
    <citation type="submission" date="2024-04" db="EMBL/GenBank/DDBJ databases">
        <authorList>
            <person name="Chen Y."/>
            <person name="Shah S."/>
            <person name="Dougan E. K."/>
            <person name="Thang M."/>
            <person name="Chan C."/>
        </authorList>
    </citation>
    <scope>NUCLEOTIDE SEQUENCE [LARGE SCALE GENOMIC DNA]</scope>
</reference>
<feature type="region of interest" description="Disordered" evidence="1">
    <location>
        <begin position="90"/>
        <end position="174"/>
    </location>
</feature>
<feature type="compositionally biased region" description="Basic and acidic residues" evidence="1">
    <location>
        <begin position="109"/>
        <end position="118"/>
    </location>
</feature>
<evidence type="ECO:0000313" key="3">
    <source>
        <dbReference type="EMBL" id="CAL1133198.1"/>
    </source>
</evidence>
<dbReference type="Proteomes" id="UP001152797">
    <property type="component" value="Unassembled WGS sequence"/>
</dbReference>
<accession>A0A9P1BWW2</accession>
<reference evidence="2" key="1">
    <citation type="submission" date="2022-10" db="EMBL/GenBank/DDBJ databases">
        <authorList>
            <person name="Chen Y."/>
            <person name="Dougan E. K."/>
            <person name="Chan C."/>
            <person name="Rhodes N."/>
            <person name="Thang M."/>
        </authorList>
    </citation>
    <scope>NUCLEOTIDE SEQUENCE</scope>
</reference>
<dbReference type="EMBL" id="CAMXCT010000515">
    <property type="protein sequence ID" value="CAI3979823.1"/>
    <property type="molecule type" value="Genomic_DNA"/>
</dbReference>
<dbReference type="OrthoDB" id="448933at2759"/>
<keyword evidence="5" id="KW-1185">Reference proteome</keyword>
<evidence type="ECO:0000313" key="5">
    <source>
        <dbReference type="Proteomes" id="UP001152797"/>
    </source>
</evidence>
<dbReference type="EMBL" id="CAMXCT030000515">
    <property type="protein sequence ID" value="CAL4767135.1"/>
    <property type="molecule type" value="Genomic_DNA"/>
</dbReference>
<evidence type="ECO:0000256" key="1">
    <source>
        <dbReference type="SAM" id="MobiDB-lite"/>
    </source>
</evidence>
<proteinExistence type="predicted"/>
<evidence type="ECO:0000313" key="4">
    <source>
        <dbReference type="EMBL" id="CAL4767135.1"/>
    </source>
</evidence>
<evidence type="ECO:0000313" key="2">
    <source>
        <dbReference type="EMBL" id="CAI3979823.1"/>
    </source>
</evidence>
<comment type="caution">
    <text evidence="2">The sequence shown here is derived from an EMBL/GenBank/DDBJ whole genome shotgun (WGS) entry which is preliminary data.</text>
</comment>
<sequence>MLGEVVLGKVPCPKDKMQRRWIKGLWLGKLGRNDSHILDTTAGAITVPSARRLPRENQVNKEMMAQMKAIPWQPRDGVQHKIHRELSQPLVLPAPPAAGPTALEEEAGQDEKLNIPRDEELEEPAGSPADDYAPTATTFTSAGRGQRGRREAREREATGQARTGEAEPKLSRQAGVLGHFTREVWENIQQWGNLEETDNPTALQRISNVTEFVDQLLDPQEVTKARKAELRKLWERGAFTPLHKNEIPQGSQVFSHKWVDKCSIYKSRFTCADVKAKYSAAEEEELDVFVPTLTPESLNLLEVYALMNDYFTRSLDIVAAFLIGKDRGAAEGKPVYMRTPVEWQEVFQEWLQTLNPSDKALYAARFKEIYIRLDCNLYMAEGLPDRSTGTSLKRLSARGWIRSAMPSLEAKRIVRLPVH</sequence>
<name>A0A9P1BWW2_9DINO</name>
<organism evidence="2">
    <name type="scientific">Cladocopium goreaui</name>
    <dbReference type="NCBI Taxonomy" id="2562237"/>
    <lineage>
        <taxon>Eukaryota</taxon>
        <taxon>Sar</taxon>
        <taxon>Alveolata</taxon>
        <taxon>Dinophyceae</taxon>
        <taxon>Suessiales</taxon>
        <taxon>Symbiodiniaceae</taxon>
        <taxon>Cladocopium</taxon>
    </lineage>
</organism>